<sequence>MSSHSSFPGASILIRETLRALDSETPGAGSSHCEQGKILLGCQTYGPWVKTSPQSWVIWPSALMGDLPLVAAKHLGKNCSTRAPGIPREEAQHPDLFLQGQLWPQDTRPSSAGSQTDKSEYHMHWV</sequence>
<gene>
    <name evidence="2" type="ORF">Y1Q_0023309</name>
</gene>
<protein>
    <submittedName>
        <fullName evidence="2">Uncharacterized protein</fullName>
    </submittedName>
</protein>
<evidence type="ECO:0000256" key="1">
    <source>
        <dbReference type="SAM" id="MobiDB-lite"/>
    </source>
</evidence>
<feature type="compositionally biased region" description="Basic and acidic residues" evidence="1">
    <location>
        <begin position="117"/>
        <end position="126"/>
    </location>
</feature>
<feature type="region of interest" description="Disordered" evidence="1">
    <location>
        <begin position="101"/>
        <end position="126"/>
    </location>
</feature>
<dbReference type="Proteomes" id="UP000050525">
    <property type="component" value="Unassembled WGS sequence"/>
</dbReference>
<organism evidence="2 3">
    <name type="scientific">Alligator mississippiensis</name>
    <name type="common">American alligator</name>
    <dbReference type="NCBI Taxonomy" id="8496"/>
    <lineage>
        <taxon>Eukaryota</taxon>
        <taxon>Metazoa</taxon>
        <taxon>Chordata</taxon>
        <taxon>Craniata</taxon>
        <taxon>Vertebrata</taxon>
        <taxon>Euteleostomi</taxon>
        <taxon>Archelosauria</taxon>
        <taxon>Archosauria</taxon>
        <taxon>Crocodylia</taxon>
        <taxon>Alligatoridae</taxon>
        <taxon>Alligatorinae</taxon>
        <taxon>Alligator</taxon>
    </lineage>
</organism>
<evidence type="ECO:0000313" key="3">
    <source>
        <dbReference type="Proteomes" id="UP000050525"/>
    </source>
</evidence>
<name>A0A151NP59_ALLMI</name>
<dbReference type="EMBL" id="AKHW03002440">
    <property type="protein sequence ID" value="KYO38578.1"/>
    <property type="molecule type" value="Genomic_DNA"/>
</dbReference>
<dbReference type="AlphaFoldDB" id="A0A151NP59"/>
<proteinExistence type="predicted"/>
<feature type="compositionally biased region" description="Polar residues" evidence="1">
    <location>
        <begin position="102"/>
        <end position="116"/>
    </location>
</feature>
<reference evidence="2 3" key="1">
    <citation type="journal article" date="2012" name="Genome Biol.">
        <title>Sequencing three crocodilian genomes to illuminate the evolution of archosaurs and amniotes.</title>
        <authorList>
            <person name="St John J.A."/>
            <person name="Braun E.L."/>
            <person name="Isberg S.R."/>
            <person name="Miles L.G."/>
            <person name="Chong A.Y."/>
            <person name="Gongora J."/>
            <person name="Dalzell P."/>
            <person name="Moran C."/>
            <person name="Bed'hom B."/>
            <person name="Abzhanov A."/>
            <person name="Burgess S.C."/>
            <person name="Cooksey A.M."/>
            <person name="Castoe T.A."/>
            <person name="Crawford N.G."/>
            <person name="Densmore L.D."/>
            <person name="Drew J.C."/>
            <person name="Edwards S.V."/>
            <person name="Faircloth B.C."/>
            <person name="Fujita M.K."/>
            <person name="Greenwold M.J."/>
            <person name="Hoffmann F.G."/>
            <person name="Howard J.M."/>
            <person name="Iguchi T."/>
            <person name="Janes D.E."/>
            <person name="Khan S.Y."/>
            <person name="Kohno S."/>
            <person name="de Koning A.J."/>
            <person name="Lance S.L."/>
            <person name="McCarthy F.M."/>
            <person name="McCormack J.E."/>
            <person name="Merchant M.E."/>
            <person name="Peterson D.G."/>
            <person name="Pollock D.D."/>
            <person name="Pourmand N."/>
            <person name="Raney B.J."/>
            <person name="Roessler K.A."/>
            <person name="Sanford J.R."/>
            <person name="Sawyer R.H."/>
            <person name="Schmidt C.J."/>
            <person name="Triplett E.W."/>
            <person name="Tuberville T.D."/>
            <person name="Venegas-Anaya M."/>
            <person name="Howard J.T."/>
            <person name="Jarvis E.D."/>
            <person name="Guillette L.J.Jr."/>
            <person name="Glenn T.C."/>
            <person name="Green R.E."/>
            <person name="Ray D.A."/>
        </authorList>
    </citation>
    <scope>NUCLEOTIDE SEQUENCE [LARGE SCALE GENOMIC DNA]</scope>
    <source>
        <strain evidence="2">KSC_2009_1</strain>
    </source>
</reference>
<comment type="caution">
    <text evidence="2">The sequence shown here is derived from an EMBL/GenBank/DDBJ whole genome shotgun (WGS) entry which is preliminary data.</text>
</comment>
<accession>A0A151NP59</accession>
<evidence type="ECO:0000313" key="2">
    <source>
        <dbReference type="EMBL" id="KYO38578.1"/>
    </source>
</evidence>
<keyword evidence="3" id="KW-1185">Reference proteome</keyword>